<reference evidence="1 2" key="1">
    <citation type="submission" date="2019-05" db="EMBL/GenBank/DDBJ databases">
        <title>Algicella ahnfeltiae gen. nov., sp. nov., a novel marine bacterium of the family Flavobacteriaceae isolated from a red alga.</title>
        <authorList>
            <person name="Nedashkovskaya O.I."/>
            <person name="Kukhlevskiy A.D."/>
            <person name="Kim S.-G."/>
            <person name="Zhukova N.V."/>
            <person name="Mikhailov V.V."/>
        </authorList>
    </citation>
    <scope>NUCLEOTIDE SEQUENCE [LARGE SCALE GENOMIC DNA]</scope>
    <source>
        <strain evidence="1 2">10Alg115</strain>
    </source>
</reference>
<evidence type="ECO:0000313" key="1">
    <source>
        <dbReference type="EMBL" id="QCX40283.1"/>
    </source>
</evidence>
<evidence type="ECO:0000313" key="2">
    <source>
        <dbReference type="Proteomes" id="UP000306229"/>
    </source>
</evidence>
<gene>
    <name evidence="1" type="ORF">FF125_18190</name>
</gene>
<name>A0A5B7TY34_9FLAO</name>
<dbReference type="Proteomes" id="UP000306229">
    <property type="component" value="Chromosome"/>
</dbReference>
<protein>
    <submittedName>
        <fullName evidence="1">Uncharacterized protein</fullName>
    </submittedName>
</protein>
<proteinExistence type="predicted"/>
<dbReference type="RefSeq" id="WP_138951165.1">
    <property type="nucleotide sequence ID" value="NZ_CP040749.1"/>
</dbReference>
<organism evidence="1 2">
    <name type="scientific">Aureibaculum algae</name>
    <dbReference type="NCBI Taxonomy" id="2584122"/>
    <lineage>
        <taxon>Bacteria</taxon>
        <taxon>Pseudomonadati</taxon>
        <taxon>Bacteroidota</taxon>
        <taxon>Flavobacteriia</taxon>
        <taxon>Flavobacteriales</taxon>
        <taxon>Flavobacteriaceae</taxon>
        <taxon>Aureibaculum</taxon>
    </lineage>
</organism>
<dbReference type="AlphaFoldDB" id="A0A5B7TY34"/>
<dbReference type="KEGG" id="fbe:FF125_18190"/>
<dbReference type="EMBL" id="CP040749">
    <property type="protein sequence ID" value="QCX40283.1"/>
    <property type="molecule type" value="Genomic_DNA"/>
</dbReference>
<dbReference type="OrthoDB" id="1448720at2"/>
<sequence length="65" mass="8028">MVYLNYNNLDEETQQYLLSVSKEDVESRFGEQIRDYAKEHYINYQTMLEEEAIRNLYNFKYIFTI</sequence>
<accession>A0A5B7TY34</accession>
<keyword evidence="2" id="KW-1185">Reference proteome</keyword>